<dbReference type="Proteomes" id="UP001141552">
    <property type="component" value="Unassembled WGS sequence"/>
</dbReference>
<dbReference type="OrthoDB" id="1931061at2759"/>
<gene>
    <name evidence="2" type="ORF">Tsubulata_041096</name>
</gene>
<protein>
    <recommendedName>
        <fullName evidence="1">Replication protein A 70 kDa DNA-binding subunit B/D first OB fold domain-containing protein</fullName>
    </recommendedName>
</protein>
<evidence type="ECO:0000259" key="1">
    <source>
        <dbReference type="Pfam" id="PF02721"/>
    </source>
</evidence>
<dbReference type="CDD" id="cd04480">
    <property type="entry name" value="RPA1_DBD_A_like"/>
    <property type="match status" value="1"/>
</dbReference>
<dbReference type="InterPro" id="IPR012340">
    <property type="entry name" value="NA-bd_OB-fold"/>
</dbReference>
<organism evidence="2 3">
    <name type="scientific">Turnera subulata</name>
    <dbReference type="NCBI Taxonomy" id="218843"/>
    <lineage>
        <taxon>Eukaryota</taxon>
        <taxon>Viridiplantae</taxon>
        <taxon>Streptophyta</taxon>
        <taxon>Embryophyta</taxon>
        <taxon>Tracheophyta</taxon>
        <taxon>Spermatophyta</taxon>
        <taxon>Magnoliopsida</taxon>
        <taxon>eudicotyledons</taxon>
        <taxon>Gunneridae</taxon>
        <taxon>Pentapetalae</taxon>
        <taxon>rosids</taxon>
        <taxon>fabids</taxon>
        <taxon>Malpighiales</taxon>
        <taxon>Passifloraceae</taxon>
        <taxon>Turnera</taxon>
    </lineage>
</organism>
<dbReference type="EMBL" id="JAKUCV010006075">
    <property type="protein sequence ID" value="KAJ4828821.1"/>
    <property type="molecule type" value="Genomic_DNA"/>
</dbReference>
<dbReference type="PANTHER" id="PTHR47165:SF4">
    <property type="entry name" value="OS03G0429900 PROTEIN"/>
    <property type="match status" value="1"/>
</dbReference>
<comment type="caution">
    <text evidence="2">The sequence shown here is derived from an EMBL/GenBank/DDBJ whole genome shotgun (WGS) entry which is preliminary data.</text>
</comment>
<reference evidence="2" key="2">
    <citation type="journal article" date="2023" name="Plants (Basel)">
        <title>Annotation of the Turnera subulata (Passifloraceae) Draft Genome Reveals the S-Locus Evolved after the Divergence of Turneroideae from Passifloroideae in a Stepwise Manner.</title>
        <authorList>
            <person name="Henning P.M."/>
            <person name="Roalson E.H."/>
            <person name="Mir W."/>
            <person name="McCubbin A.G."/>
            <person name="Shore J.S."/>
        </authorList>
    </citation>
    <scope>NUCLEOTIDE SEQUENCE</scope>
    <source>
        <strain evidence="2">F60SS</strain>
    </source>
</reference>
<accession>A0A9Q0FCJ1</accession>
<feature type="domain" description="Replication protein A 70 kDa DNA-binding subunit B/D first OB fold" evidence="1">
    <location>
        <begin position="4"/>
        <end position="106"/>
    </location>
</feature>
<dbReference type="Pfam" id="PF02721">
    <property type="entry name" value="DUF223"/>
    <property type="match status" value="1"/>
</dbReference>
<evidence type="ECO:0000313" key="3">
    <source>
        <dbReference type="Proteomes" id="UP001141552"/>
    </source>
</evidence>
<dbReference type="InterPro" id="IPR003871">
    <property type="entry name" value="RFA1B/D_OB_1st"/>
</dbReference>
<dbReference type="AlphaFoldDB" id="A0A9Q0FCJ1"/>
<evidence type="ECO:0000313" key="2">
    <source>
        <dbReference type="EMBL" id="KAJ4828821.1"/>
    </source>
</evidence>
<keyword evidence="3" id="KW-1185">Reference proteome</keyword>
<dbReference type="SUPFAM" id="SSF50249">
    <property type="entry name" value="Nucleic acid-binding proteins"/>
    <property type="match status" value="1"/>
</dbReference>
<dbReference type="Gene3D" id="2.40.50.140">
    <property type="entry name" value="Nucleic acid-binding proteins"/>
    <property type="match status" value="1"/>
</dbReference>
<proteinExistence type="predicted"/>
<reference evidence="2" key="1">
    <citation type="submission" date="2022-02" db="EMBL/GenBank/DDBJ databases">
        <authorList>
            <person name="Henning P.M."/>
            <person name="McCubbin A.G."/>
            <person name="Shore J.S."/>
        </authorList>
    </citation>
    <scope>NUCLEOTIDE SEQUENCE</scope>
    <source>
        <strain evidence="2">F60SS</strain>
        <tissue evidence="2">Leaves</tissue>
    </source>
</reference>
<name>A0A9Q0FCJ1_9ROSI</name>
<dbReference type="PANTHER" id="PTHR47165">
    <property type="entry name" value="OS03G0429900 PROTEIN"/>
    <property type="match status" value="1"/>
</dbReference>
<sequence>MAISQLRELTPVKETWSIEVRIIRLWESINYKVQDQVISLDVILGDEEGTMMHAIANKMQVQRFRTKFQEGMAYRISKFRVLFETSQYRPVSHEKKLQFFAFTKVESIDCGIDRIPLLMFQFVDAELIIDRCNTTTYLSDIVGLLTSIGPLEPIQTRRGLMQKRNLMMTLSG</sequence>